<protein>
    <submittedName>
        <fullName evidence="2">Uncharacterized protein</fullName>
    </submittedName>
</protein>
<dbReference type="HOGENOM" id="CLU_2029646_0_0_1"/>
<keyword evidence="1" id="KW-0472">Membrane</keyword>
<name>T1KVT4_TETUR</name>
<keyword evidence="1" id="KW-1133">Transmembrane helix</keyword>
<evidence type="ECO:0000256" key="1">
    <source>
        <dbReference type="SAM" id="Phobius"/>
    </source>
</evidence>
<dbReference type="Proteomes" id="UP000015104">
    <property type="component" value="Unassembled WGS sequence"/>
</dbReference>
<dbReference type="EnsemblMetazoa" id="tetur23g01780.1">
    <property type="protein sequence ID" value="tetur23g01780.1"/>
    <property type="gene ID" value="tetur23g01780"/>
</dbReference>
<organism evidence="2 3">
    <name type="scientific">Tetranychus urticae</name>
    <name type="common">Two-spotted spider mite</name>
    <dbReference type="NCBI Taxonomy" id="32264"/>
    <lineage>
        <taxon>Eukaryota</taxon>
        <taxon>Metazoa</taxon>
        <taxon>Ecdysozoa</taxon>
        <taxon>Arthropoda</taxon>
        <taxon>Chelicerata</taxon>
        <taxon>Arachnida</taxon>
        <taxon>Acari</taxon>
        <taxon>Acariformes</taxon>
        <taxon>Trombidiformes</taxon>
        <taxon>Prostigmata</taxon>
        <taxon>Eleutherengona</taxon>
        <taxon>Raphignathae</taxon>
        <taxon>Tetranychoidea</taxon>
        <taxon>Tetranychidae</taxon>
        <taxon>Tetranychus</taxon>
    </lineage>
</organism>
<evidence type="ECO:0000313" key="3">
    <source>
        <dbReference type="Proteomes" id="UP000015104"/>
    </source>
</evidence>
<reference evidence="3" key="1">
    <citation type="submission" date="2011-08" db="EMBL/GenBank/DDBJ databases">
        <authorList>
            <person name="Rombauts S."/>
        </authorList>
    </citation>
    <scope>NUCLEOTIDE SEQUENCE</scope>
    <source>
        <strain evidence="3">London</strain>
    </source>
</reference>
<dbReference type="EMBL" id="CAEY01000614">
    <property type="status" value="NOT_ANNOTATED_CDS"/>
    <property type="molecule type" value="Genomic_DNA"/>
</dbReference>
<sequence>MSFGLRLSRLVKNMFKSEKARKVDLMKEQLLNVPKPKPKRQVFGLKSKGLIPWYSMSHDDMSTLYAFLICLIPMYAVFENCFWSVYYDFKLRKEKKKYIKELDERERLAELISAKKKNLNVD</sequence>
<proteinExistence type="predicted"/>
<feature type="transmembrane region" description="Helical" evidence="1">
    <location>
        <begin position="64"/>
        <end position="87"/>
    </location>
</feature>
<dbReference type="AlphaFoldDB" id="T1KVT4"/>
<reference evidence="2" key="2">
    <citation type="submission" date="2015-06" db="UniProtKB">
        <authorList>
            <consortium name="EnsemblMetazoa"/>
        </authorList>
    </citation>
    <scope>IDENTIFICATION</scope>
</reference>
<keyword evidence="3" id="KW-1185">Reference proteome</keyword>
<keyword evidence="1" id="KW-0812">Transmembrane</keyword>
<accession>T1KVT4</accession>
<evidence type="ECO:0000313" key="2">
    <source>
        <dbReference type="EnsemblMetazoa" id="tetur23g01780.1"/>
    </source>
</evidence>